<proteinExistence type="predicted"/>
<dbReference type="Gene3D" id="3.60.21.10">
    <property type="match status" value="1"/>
</dbReference>
<dbReference type="AlphaFoldDB" id="A0A2W4ENZ6"/>
<dbReference type="GO" id="GO:0016787">
    <property type="term" value="F:hydrolase activity"/>
    <property type="evidence" value="ECO:0007669"/>
    <property type="project" value="InterPro"/>
</dbReference>
<dbReference type="PANTHER" id="PTHR11668">
    <property type="entry name" value="SERINE/THREONINE PROTEIN PHOSPHATASE"/>
    <property type="match status" value="1"/>
</dbReference>
<dbReference type="InterPro" id="IPR029052">
    <property type="entry name" value="Metallo-depent_PP-like"/>
</dbReference>
<evidence type="ECO:0000259" key="2">
    <source>
        <dbReference type="Pfam" id="PF00149"/>
    </source>
</evidence>
<name>A0A2W4ENZ6_9HYPH</name>
<evidence type="ECO:0000313" key="4">
    <source>
        <dbReference type="Proteomes" id="UP000248925"/>
    </source>
</evidence>
<evidence type="ECO:0000256" key="1">
    <source>
        <dbReference type="SAM" id="MobiDB-lite"/>
    </source>
</evidence>
<dbReference type="EMBL" id="PCDP01000024">
    <property type="protein sequence ID" value="PZM15296.1"/>
    <property type="molecule type" value="Genomic_DNA"/>
</dbReference>
<keyword evidence="4" id="KW-1185">Reference proteome</keyword>
<organism evidence="3 4">
    <name type="scientific">Rhizobium tubonense</name>
    <dbReference type="NCBI Taxonomy" id="484088"/>
    <lineage>
        <taxon>Bacteria</taxon>
        <taxon>Pseudomonadati</taxon>
        <taxon>Pseudomonadota</taxon>
        <taxon>Alphaproteobacteria</taxon>
        <taxon>Hyphomicrobiales</taxon>
        <taxon>Rhizobiaceae</taxon>
        <taxon>Rhizobium/Agrobacterium group</taxon>
        <taxon>Rhizobium</taxon>
    </lineage>
</organism>
<feature type="domain" description="Calcineurin-like phosphoesterase" evidence="2">
    <location>
        <begin position="156"/>
        <end position="367"/>
    </location>
</feature>
<feature type="region of interest" description="Disordered" evidence="1">
    <location>
        <begin position="1"/>
        <end position="51"/>
    </location>
</feature>
<gene>
    <name evidence="3" type="ORF">CPY51_07580</name>
</gene>
<protein>
    <recommendedName>
        <fullName evidence="2">Calcineurin-like phosphoesterase domain-containing protein</fullName>
    </recommendedName>
</protein>
<dbReference type="InterPro" id="IPR050341">
    <property type="entry name" value="PP1_catalytic_subunit"/>
</dbReference>
<dbReference type="InterPro" id="IPR004843">
    <property type="entry name" value="Calcineurin-like_PHP"/>
</dbReference>
<dbReference type="SUPFAM" id="SSF56300">
    <property type="entry name" value="Metallo-dependent phosphatases"/>
    <property type="match status" value="1"/>
</dbReference>
<evidence type="ECO:0000313" key="3">
    <source>
        <dbReference type="EMBL" id="PZM15296.1"/>
    </source>
</evidence>
<sequence>MSLPGEPLDHEASPISHEPERPTARSAIADRPDMASGSELPPSSPHDNIVLDTSDAAVPSVNGEVPPDEATSMSDLVTQEISPAPLQVVDVKDLDWQAVRNRANPSLMRSTIRPTVERMEALLDKADGPGMLFDNHRADHTDKVIKISDLEELEVPLWFIGDLHGDLLALEAALAAIELDRAKCAEPRIVFLGDLFDDEGFGLEVLLRVFELVVDAPDRICVLAGNHDEALSYDGVRFASRVSPSDFAEFLNANLAHEWIERTGKLAVRLFANAPRALFFPDGLLAAHGGFPLLDLHPQLAESGNWNDPPCLSDFVWTRAHPKARRKLPNRFTRGSQFGYGDFAAFCSLSADLGRPVSRMVRGHDHVEDRYATFPAYRDHPLLTTVALSHRLSRESFGPYERIPTIAQFVEGALPRVYRLHIPTDVIREVYPEPQPDSALNELNEGPQS</sequence>
<accession>A0A2W4ENZ6</accession>
<feature type="compositionally biased region" description="Basic and acidic residues" evidence="1">
    <location>
        <begin position="7"/>
        <end position="33"/>
    </location>
</feature>
<dbReference type="PANTHER" id="PTHR11668:SF496">
    <property type="entry name" value="SERINE_THREONINE-PROTEIN PHOSPHATASE"/>
    <property type="match status" value="1"/>
</dbReference>
<dbReference type="Proteomes" id="UP000248925">
    <property type="component" value="Unassembled WGS sequence"/>
</dbReference>
<dbReference type="Pfam" id="PF00149">
    <property type="entry name" value="Metallophos"/>
    <property type="match status" value="1"/>
</dbReference>
<reference evidence="3 4" key="1">
    <citation type="journal article" date="2018" name="Sci. Rep.">
        <title>Rhizobium tumorigenes sp. nov., a novel plant tumorigenic bacterium isolated from cane gall tumors on thornless blackberry.</title>
        <authorList>
            <person name="Kuzmanovi N."/>
            <person name="Smalla K."/>
            <person name="Gronow S."/>
            <person name="PuBawska J."/>
        </authorList>
    </citation>
    <scope>NUCLEOTIDE SEQUENCE [LARGE SCALE GENOMIC DNA]</scope>
    <source>
        <strain evidence="3 4">CCBAU 85046</strain>
    </source>
</reference>
<comment type="caution">
    <text evidence="3">The sequence shown here is derived from an EMBL/GenBank/DDBJ whole genome shotgun (WGS) entry which is preliminary data.</text>
</comment>
<dbReference type="OrthoDB" id="8012831at2"/>